<dbReference type="AlphaFoldDB" id="A0A0F9VZA3"/>
<name>A0A0F9VZA3_9ZZZZ</name>
<protein>
    <submittedName>
        <fullName evidence="1">Uncharacterized protein</fullName>
    </submittedName>
</protein>
<sequence length="232" mass="26694">MVDSPTKEKSLDEIRTNLAKSYVENSGGLVAVYNREEITFLLSILTRALEGSTFPGQQRIVNETRQLLSKWDWSKLPAELEGNLKLYVFNRLKLEKSKTYTFRRVEALIFADQNKEKGLNQENQGSSSLEQYAESQDEDSEVIDLQKADDEEFTYYVVRAEEFSRFELATILISMGNQSEEDLQVRLHEELLIVSDDPDLEDHQEESLAVYILDLEKDGGILDKKALDEQKD</sequence>
<evidence type="ECO:0000313" key="1">
    <source>
        <dbReference type="EMBL" id="KKN78731.1"/>
    </source>
</evidence>
<accession>A0A0F9VZA3</accession>
<comment type="caution">
    <text evidence="1">The sequence shown here is derived from an EMBL/GenBank/DDBJ whole genome shotgun (WGS) entry which is preliminary data.</text>
</comment>
<dbReference type="EMBL" id="LAZR01000258">
    <property type="protein sequence ID" value="KKN78731.1"/>
    <property type="molecule type" value="Genomic_DNA"/>
</dbReference>
<gene>
    <name evidence="1" type="ORF">LCGC14_0347980</name>
</gene>
<proteinExistence type="predicted"/>
<organism evidence="1">
    <name type="scientific">marine sediment metagenome</name>
    <dbReference type="NCBI Taxonomy" id="412755"/>
    <lineage>
        <taxon>unclassified sequences</taxon>
        <taxon>metagenomes</taxon>
        <taxon>ecological metagenomes</taxon>
    </lineage>
</organism>
<reference evidence="1" key="1">
    <citation type="journal article" date="2015" name="Nature">
        <title>Complex archaea that bridge the gap between prokaryotes and eukaryotes.</title>
        <authorList>
            <person name="Spang A."/>
            <person name="Saw J.H."/>
            <person name="Jorgensen S.L."/>
            <person name="Zaremba-Niedzwiedzka K."/>
            <person name="Martijn J."/>
            <person name="Lind A.E."/>
            <person name="van Eijk R."/>
            <person name="Schleper C."/>
            <person name="Guy L."/>
            <person name="Ettema T.J."/>
        </authorList>
    </citation>
    <scope>NUCLEOTIDE SEQUENCE</scope>
</reference>